<comment type="caution">
    <text evidence="2">The sequence shown here is derived from an EMBL/GenBank/DDBJ whole genome shotgun (WGS) entry which is preliminary data.</text>
</comment>
<organism evidence="2 3">
    <name type="scientific">Arthrobacter flavus</name>
    <dbReference type="NCBI Taxonomy" id="95172"/>
    <lineage>
        <taxon>Bacteria</taxon>
        <taxon>Bacillati</taxon>
        <taxon>Actinomycetota</taxon>
        <taxon>Actinomycetes</taxon>
        <taxon>Micrococcales</taxon>
        <taxon>Micrococcaceae</taxon>
        <taxon>Arthrobacter</taxon>
    </lineage>
</organism>
<dbReference type="Gene3D" id="3.40.630.30">
    <property type="match status" value="1"/>
</dbReference>
<dbReference type="InterPro" id="IPR000182">
    <property type="entry name" value="GNAT_dom"/>
</dbReference>
<reference evidence="3" key="1">
    <citation type="journal article" date="2019" name="Int. J. Syst. Evol. Microbiol.">
        <title>The Global Catalogue of Microorganisms (GCM) 10K type strain sequencing project: providing services to taxonomists for standard genome sequencing and annotation.</title>
        <authorList>
            <consortium name="The Broad Institute Genomics Platform"/>
            <consortium name="The Broad Institute Genome Sequencing Center for Infectious Disease"/>
            <person name="Wu L."/>
            <person name="Ma J."/>
        </authorList>
    </citation>
    <scope>NUCLEOTIDE SEQUENCE [LARGE SCALE GENOMIC DNA]</scope>
    <source>
        <strain evidence="3">JCM 11496</strain>
    </source>
</reference>
<keyword evidence="3" id="KW-1185">Reference proteome</keyword>
<dbReference type="RefSeq" id="WP_377959657.1">
    <property type="nucleotide sequence ID" value="NZ_BAAAIJ010000036.1"/>
</dbReference>
<feature type="domain" description="N-acetyltransferase" evidence="1">
    <location>
        <begin position="76"/>
        <end position="124"/>
    </location>
</feature>
<evidence type="ECO:0000313" key="3">
    <source>
        <dbReference type="Proteomes" id="UP001597307"/>
    </source>
</evidence>
<name>A0ABW4Q9S2_9MICC</name>
<evidence type="ECO:0000313" key="2">
    <source>
        <dbReference type="EMBL" id="MFD1847466.1"/>
    </source>
</evidence>
<dbReference type="InterPro" id="IPR016181">
    <property type="entry name" value="Acyl_CoA_acyltransferase"/>
</dbReference>
<gene>
    <name evidence="2" type="ORF">ACFSFX_12775</name>
</gene>
<dbReference type="Pfam" id="PF00583">
    <property type="entry name" value="Acetyltransf_1"/>
    <property type="match status" value="1"/>
</dbReference>
<sequence>MASAGAAGRPEEIEDSSWYTKAQEAIAAQINSGTLCVFVIDAEPSSRSSANTSGRSLSACAIATLEERLPGPGFPRGLSGSMSSVFVEPTHRGRGYARLVVSAGLSWLDIRGAEVVDLHATPKQPSSTCLWDSPSPALYPSVALCCTRAADYH</sequence>
<accession>A0ABW4Q9S2</accession>
<evidence type="ECO:0000259" key="1">
    <source>
        <dbReference type="Pfam" id="PF00583"/>
    </source>
</evidence>
<protein>
    <submittedName>
        <fullName evidence="2">GNAT family N-acetyltransferase</fullName>
    </submittedName>
</protein>
<proteinExistence type="predicted"/>
<dbReference type="SUPFAM" id="SSF55729">
    <property type="entry name" value="Acyl-CoA N-acyltransferases (Nat)"/>
    <property type="match status" value="1"/>
</dbReference>
<dbReference type="Proteomes" id="UP001597307">
    <property type="component" value="Unassembled WGS sequence"/>
</dbReference>
<dbReference type="CDD" id="cd04301">
    <property type="entry name" value="NAT_SF"/>
    <property type="match status" value="1"/>
</dbReference>
<dbReference type="EMBL" id="JBHUGA010000052">
    <property type="protein sequence ID" value="MFD1847466.1"/>
    <property type="molecule type" value="Genomic_DNA"/>
</dbReference>